<evidence type="ECO:0000256" key="1">
    <source>
        <dbReference type="SAM" id="MobiDB-lite"/>
    </source>
</evidence>
<proteinExistence type="predicted"/>
<comment type="caution">
    <text evidence="2">The sequence shown here is derived from an EMBL/GenBank/DDBJ whole genome shotgun (WGS) entry which is preliminary data.</text>
</comment>
<feature type="region of interest" description="Disordered" evidence="1">
    <location>
        <begin position="800"/>
        <end position="836"/>
    </location>
</feature>
<feature type="region of interest" description="Disordered" evidence="1">
    <location>
        <begin position="1"/>
        <end position="329"/>
    </location>
</feature>
<evidence type="ECO:0000313" key="2">
    <source>
        <dbReference type="EMBL" id="GFR42063.1"/>
    </source>
</evidence>
<dbReference type="AlphaFoldDB" id="A0AAD3HIM8"/>
<gene>
    <name evidence="2" type="ORF">Agub_g2882</name>
</gene>
<feature type="compositionally biased region" description="Low complexity" evidence="1">
    <location>
        <begin position="373"/>
        <end position="411"/>
    </location>
</feature>
<feature type="compositionally biased region" description="Gly residues" evidence="1">
    <location>
        <begin position="249"/>
        <end position="259"/>
    </location>
</feature>
<sequence length="836" mass="84377">SASAVSSTPVAHTPMGHPEPTVAEAARLPHASAKGAAAEMERYATPRRMADSESSAPGGGNGGGSTEPDVEEEWDAETGAPRRLRRDSLNEHYLSARSRCDLASETGGWEYDSTGQESPSAAAPRVHRKGSRVMFSSHSTGRTRESDATTGAAGKEACEGGCSVGAPSGDNGRSDKEAFSGSDGTTSALQVRDCSGRAGVSGRGGSASGPSSPFAAASIGPDGLLGNCGDPPLVTQDPSRQQTPLDRAVGGGDAGGNFIGRGDASSGEDSGSSSVSAARRGRSAPVPIPLVIPASPTEAADTERGRSEDGGMYGGGGCGAGRGGELRSPAMSASEADIAVAAVGLSSRMGSGGTSSGAGKGGNTDNSWGGSGSLSKWWPWSLWRRNPSSGPESQTPQQQQEQGQEQQGQAQRRPSFPNVHGPPVTPTDHASGAICQAHAIHPPPLSHPHPHHYSYSQQQPYSYQSNINDYPQNPSQLVAYGSSPVHSPPSAYTCSPSPSAGPSRTTTAGTALSSRTFSSGLHFPPSSQYPSSLHPSLMQQQHLQYHQQLPYSLTNRCMQEQQPPPQRQLPSPWASPVSHSGRAANAALSPLPSPLPSPCWLPSSAASSSKTANNANASASGSLIPWSGGAVQRHGSAAGAGVSAAPASGGAPSWGMSAVGGAGCVADPAASAALGPRGPAAGTGGAGVGESGKKISRSCDSGMGVATGGMVAARSGAPLGSLALGEEAGEDEKREERRRSAGCLVAAAKLDITPTSSVMNDAASADDSARRSGGGAVEAGARRGCGHDEAAWLVRARRPEVRSVGMQEHRSSLAREGGGSGDRGSRAKSKAAGEEA</sequence>
<dbReference type="EMBL" id="BMAR01000002">
    <property type="protein sequence ID" value="GFR42063.1"/>
    <property type="molecule type" value="Genomic_DNA"/>
</dbReference>
<evidence type="ECO:0000313" key="3">
    <source>
        <dbReference type="Proteomes" id="UP001054857"/>
    </source>
</evidence>
<feature type="compositionally biased region" description="Low complexity" evidence="1">
    <location>
        <begin position="453"/>
        <end position="465"/>
    </location>
</feature>
<feature type="non-terminal residue" evidence="2">
    <location>
        <position position="1"/>
    </location>
</feature>
<keyword evidence="3" id="KW-1185">Reference proteome</keyword>
<feature type="region of interest" description="Disordered" evidence="1">
    <location>
        <begin position="759"/>
        <end position="782"/>
    </location>
</feature>
<feature type="region of interest" description="Disordered" evidence="1">
    <location>
        <begin position="348"/>
        <end position="542"/>
    </location>
</feature>
<feature type="compositionally biased region" description="Polar residues" evidence="1">
    <location>
        <begin position="466"/>
        <end position="476"/>
    </location>
</feature>
<feature type="compositionally biased region" description="Low complexity" evidence="1">
    <location>
        <begin position="148"/>
        <end position="161"/>
    </location>
</feature>
<feature type="compositionally biased region" description="Polar residues" evidence="1">
    <location>
        <begin position="490"/>
        <end position="538"/>
    </location>
</feature>
<feature type="compositionally biased region" description="Low complexity" evidence="1">
    <location>
        <begin position="260"/>
        <end position="278"/>
    </location>
</feature>
<protein>
    <submittedName>
        <fullName evidence="2">Uncharacterized protein</fullName>
    </submittedName>
</protein>
<organism evidence="2 3">
    <name type="scientific">Astrephomene gubernaculifera</name>
    <dbReference type="NCBI Taxonomy" id="47775"/>
    <lineage>
        <taxon>Eukaryota</taxon>
        <taxon>Viridiplantae</taxon>
        <taxon>Chlorophyta</taxon>
        <taxon>core chlorophytes</taxon>
        <taxon>Chlorophyceae</taxon>
        <taxon>CS clade</taxon>
        <taxon>Chlamydomonadales</taxon>
        <taxon>Astrephomenaceae</taxon>
        <taxon>Astrephomene</taxon>
    </lineage>
</organism>
<name>A0AAD3HIM8_9CHLO</name>
<accession>A0AAD3HIM8</accession>
<dbReference type="Proteomes" id="UP001054857">
    <property type="component" value="Unassembled WGS sequence"/>
</dbReference>
<feature type="compositionally biased region" description="Gly residues" evidence="1">
    <location>
        <begin position="350"/>
        <end position="362"/>
    </location>
</feature>
<feature type="compositionally biased region" description="Polar residues" evidence="1">
    <location>
        <begin position="1"/>
        <end position="10"/>
    </location>
</feature>
<feature type="compositionally biased region" description="Basic and acidic residues" evidence="1">
    <location>
        <begin position="39"/>
        <end position="51"/>
    </location>
</feature>
<reference evidence="2 3" key="1">
    <citation type="journal article" date="2021" name="Sci. Rep.">
        <title>Genome sequencing of the multicellular alga Astrephomene provides insights into convergent evolution of germ-soma differentiation.</title>
        <authorList>
            <person name="Yamashita S."/>
            <person name="Yamamoto K."/>
            <person name="Matsuzaki R."/>
            <person name="Suzuki S."/>
            <person name="Yamaguchi H."/>
            <person name="Hirooka S."/>
            <person name="Minakuchi Y."/>
            <person name="Miyagishima S."/>
            <person name="Kawachi M."/>
            <person name="Toyoda A."/>
            <person name="Nozaki H."/>
        </authorList>
    </citation>
    <scope>NUCLEOTIDE SEQUENCE [LARGE SCALE GENOMIC DNA]</scope>
    <source>
        <strain evidence="2 3">NIES-4017</strain>
    </source>
</reference>
<feature type="compositionally biased region" description="Gly residues" evidence="1">
    <location>
        <begin position="311"/>
        <end position="323"/>
    </location>
</feature>
<feature type="compositionally biased region" description="Low complexity" evidence="1">
    <location>
        <begin position="208"/>
        <end position="221"/>
    </location>
</feature>
<feature type="compositionally biased region" description="Basic and acidic residues" evidence="1">
    <location>
        <begin position="800"/>
        <end position="813"/>
    </location>
</feature>
<feature type="region of interest" description="Disordered" evidence="1">
    <location>
        <begin position="558"/>
        <end position="589"/>
    </location>
</feature>